<evidence type="ECO:0000256" key="5">
    <source>
        <dbReference type="ARBA" id="ARBA00023136"/>
    </source>
</evidence>
<feature type="transmembrane region" description="Helical" evidence="6">
    <location>
        <begin position="404"/>
        <end position="425"/>
    </location>
</feature>
<sequence length="689" mass="74700">MTAGGFAVIDAGTSAANDARFSGVAYIRGPSWLHMPALTVGMLGISIVWSVEMAYASPYLISLGLSKSAMAIVFVAGPLSGLIMQPLIGILADSSTSRWGRRRPYMIVGTILSMFAMMLLGWTKEVAGIFTSWIGLTLWLAVLSVYLIDFSVNAVMAVDRALLVDILPATLQPSGNAWAAQMAGFGSVIGYFAGNLDLPSLLPIFGHTELQILAIVVSLILFGSHVIVASSVNERVLVKTTATGAGGPLAKSFTGEVKEMFENMWSLPRVIRRYSSYNFAWFPIMFYSTLYIGDLHKRAFFATAILVPPPDISEESLAALNTEATRIGSRAMFYSSILALSMNILLPFFVAESSASSRRRKQERQRGVGFAGEPYSPVQDLNPVVLGGVIFAIPEMFKIHIASLWAISSGVLACCMLSTFFTSSVAGGTTLITITGFSWAVTQWVPFALLGEAILTEPPSSGAGEAGGIRLVDTRARLSMSRRRSSESRRELALLSRIPRDRDEDGLDDDDTRHGKRVMLEEDRCWDLERQARRRKMMKMRVQCLLGALEMKKREGLDDGSDEHDGGGLSAKAGIILGIHNIFLVIPQFLVTGLSSIIFALVDPAKSALSAKHPASPHGPLVNATTSAANATLAFMLRDGDVEDELEMIKELQVAATSNSVAIIFRIGGVSALVAFVFCWRLARELRHR</sequence>
<evidence type="ECO:0000313" key="7">
    <source>
        <dbReference type="EMBL" id="KAE9392062.1"/>
    </source>
</evidence>
<feature type="transmembrane region" description="Helical" evidence="6">
    <location>
        <begin position="104"/>
        <end position="123"/>
    </location>
</feature>
<evidence type="ECO:0000256" key="1">
    <source>
        <dbReference type="ARBA" id="ARBA00004141"/>
    </source>
</evidence>
<feature type="transmembrane region" description="Helical" evidence="6">
    <location>
        <begin position="71"/>
        <end position="92"/>
    </location>
</feature>
<proteinExistence type="predicted"/>
<dbReference type="Pfam" id="PF13347">
    <property type="entry name" value="MFS_2"/>
    <property type="match status" value="1"/>
</dbReference>
<dbReference type="Proteomes" id="UP000799118">
    <property type="component" value="Unassembled WGS sequence"/>
</dbReference>
<gene>
    <name evidence="7" type="ORF">BT96DRAFT_1000689</name>
</gene>
<dbReference type="PANTHER" id="PTHR19432:SF91">
    <property type="entry name" value="GENERAL ALPHA-GLUCOSIDE PERMEASE"/>
    <property type="match status" value="1"/>
</dbReference>
<feature type="transmembrane region" description="Helical" evidence="6">
    <location>
        <begin position="331"/>
        <end position="351"/>
    </location>
</feature>
<evidence type="ECO:0000256" key="3">
    <source>
        <dbReference type="ARBA" id="ARBA00022692"/>
    </source>
</evidence>
<feature type="transmembrane region" description="Helical" evidence="6">
    <location>
        <begin position="582"/>
        <end position="602"/>
    </location>
</feature>
<keyword evidence="2" id="KW-0813">Transport</keyword>
<keyword evidence="3 6" id="KW-0812">Transmembrane</keyword>
<dbReference type="OrthoDB" id="28755at2759"/>
<feature type="transmembrane region" description="Helical" evidence="6">
    <location>
        <begin position="129"/>
        <end position="156"/>
    </location>
</feature>
<evidence type="ECO:0000256" key="4">
    <source>
        <dbReference type="ARBA" id="ARBA00022989"/>
    </source>
</evidence>
<dbReference type="SUPFAM" id="SSF103473">
    <property type="entry name" value="MFS general substrate transporter"/>
    <property type="match status" value="1"/>
</dbReference>
<keyword evidence="4 6" id="KW-1133">Transmembrane helix</keyword>
<feature type="transmembrane region" description="Helical" evidence="6">
    <location>
        <begin position="177"/>
        <end position="194"/>
    </location>
</feature>
<dbReference type="GO" id="GO:0005886">
    <property type="term" value="C:plasma membrane"/>
    <property type="evidence" value="ECO:0007669"/>
    <property type="project" value="TreeGrafter"/>
</dbReference>
<dbReference type="GO" id="GO:0008506">
    <property type="term" value="F:sucrose:proton symporter activity"/>
    <property type="evidence" value="ECO:0007669"/>
    <property type="project" value="TreeGrafter"/>
</dbReference>
<dbReference type="AlphaFoldDB" id="A0A6A4H1J3"/>
<protein>
    <recommendedName>
        <fullName evidence="9">MFS general substrate transporter</fullName>
    </recommendedName>
</protein>
<evidence type="ECO:0008006" key="9">
    <source>
        <dbReference type="Google" id="ProtNLM"/>
    </source>
</evidence>
<feature type="transmembrane region" description="Helical" evidence="6">
    <location>
        <begin position="210"/>
        <end position="229"/>
    </location>
</feature>
<feature type="transmembrane region" description="Helical" evidence="6">
    <location>
        <begin position="32"/>
        <end position="51"/>
    </location>
</feature>
<feature type="transmembrane region" description="Helical" evidence="6">
    <location>
        <begin position="663"/>
        <end position="683"/>
    </location>
</feature>
<name>A0A6A4H1J3_9AGAR</name>
<keyword evidence="8" id="KW-1185">Reference proteome</keyword>
<dbReference type="Gene3D" id="1.20.1250.20">
    <property type="entry name" value="MFS general substrate transporter like domains"/>
    <property type="match status" value="1"/>
</dbReference>
<evidence type="ECO:0000256" key="2">
    <source>
        <dbReference type="ARBA" id="ARBA00022448"/>
    </source>
</evidence>
<accession>A0A6A4H1J3</accession>
<organism evidence="7 8">
    <name type="scientific">Gymnopus androsaceus JB14</name>
    <dbReference type="NCBI Taxonomy" id="1447944"/>
    <lineage>
        <taxon>Eukaryota</taxon>
        <taxon>Fungi</taxon>
        <taxon>Dikarya</taxon>
        <taxon>Basidiomycota</taxon>
        <taxon>Agaricomycotina</taxon>
        <taxon>Agaricomycetes</taxon>
        <taxon>Agaricomycetidae</taxon>
        <taxon>Agaricales</taxon>
        <taxon>Marasmiineae</taxon>
        <taxon>Omphalotaceae</taxon>
        <taxon>Gymnopus</taxon>
    </lineage>
</organism>
<feature type="transmembrane region" description="Helical" evidence="6">
    <location>
        <begin position="274"/>
        <end position="293"/>
    </location>
</feature>
<comment type="subcellular location">
    <subcellularLocation>
        <location evidence="1">Membrane</location>
        <topology evidence="1">Multi-pass membrane protein</topology>
    </subcellularLocation>
</comment>
<keyword evidence="5 6" id="KW-0472">Membrane</keyword>
<dbReference type="PANTHER" id="PTHR19432">
    <property type="entry name" value="SUGAR TRANSPORTER"/>
    <property type="match status" value="1"/>
</dbReference>
<evidence type="ECO:0000313" key="8">
    <source>
        <dbReference type="Proteomes" id="UP000799118"/>
    </source>
</evidence>
<evidence type="ECO:0000256" key="6">
    <source>
        <dbReference type="SAM" id="Phobius"/>
    </source>
</evidence>
<dbReference type="EMBL" id="ML769605">
    <property type="protein sequence ID" value="KAE9392062.1"/>
    <property type="molecule type" value="Genomic_DNA"/>
</dbReference>
<feature type="transmembrane region" description="Helical" evidence="6">
    <location>
        <begin position="431"/>
        <end position="450"/>
    </location>
</feature>
<reference evidence="7" key="1">
    <citation type="journal article" date="2019" name="Environ. Microbiol.">
        <title>Fungal ecological strategies reflected in gene transcription - a case study of two litter decomposers.</title>
        <authorList>
            <person name="Barbi F."/>
            <person name="Kohler A."/>
            <person name="Barry K."/>
            <person name="Baskaran P."/>
            <person name="Daum C."/>
            <person name="Fauchery L."/>
            <person name="Ihrmark K."/>
            <person name="Kuo A."/>
            <person name="LaButti K."/>
            <person name="Lipzen A."/>
            <person name="Morin E."/>
            <person name="Grigoriev I.V."/>
            <person name="Henrissat B."/>
            <person name="Lindahl B."/>
            <person name="Martin F."/>
        </authorList>
    </citation>
    <scope>NUCLEOTIDE SEQUENCE</scope>
    <source>
        <strain evidence="7">JB14</strain>
    </source>
</reference>
<dbReference type="InterPro" id="IPR036259">
    <property type="entry name" value="MFS_trans_sf"/>
</dbReference>